<organism evidence="2 3">
    <name type="scientific">Pediococcus acidilactici</name>
    <dbReference type="NCBI Taxonomy" id="1254"/>
    <lineage>
        <taxon>Bacteria</taxon>
        <taxon>Bacillati</taxon>
        <taxon>Bacillota</taxon>
        <taxon>Bacilli</taxon>
        <taxon>Lactobacillales</taxon>
        <taxon>Lactobacillaceae</taxon>
        <taxon>Pediococcus</taxon>
        <taxon>Pediococcus acidilactici group</taxon>
    </lineage>
</organism>
<dbReference type="RefSeq" id="WP_317072120.1">
    <property type="nucleotide sequence ID" value="NZ_JAWJAV010000003.1"/>
</dbReference>
<gene>
    <name evidence="2" type="ORF">R0G89_05345</name>
</gene>
<dbReference type="InterPro" id="IPR008841">
    <property type="entry name" value="Siphovirus-type_tail_N"/>
</dbReference>
<evidence type="ECO:0000313" key="3">
    <source>
        <dbReference type="Proteomes" id="UP001280897"/>
    </source>
</evidence>
<evidence type="ECO:0000313" key="2">
    <source>
        <dbReference type="EMBL" id="MDV2621155.1"/>
    </source>
</evidence>
<sequence length="274" mass="31569">MTESILIQHMDGTTYNLDDLDIRVINFDPPSPAYQHTFTQIHQTKATQTASQIQQTTIPLVVQVRAHDVYDYELMRERVLRVFPGYESFYVINMRIPMIRWKVSVDGFSYPRLNNFWFTQPITINLMSEDGFAESVSMTSEDNFTKFDNKWGLGMNLPKDVDYSYKFTTNKFDVYNLGNIPLKAEERPVLYEFQGNVASGLTITNNTTGQTFKFNKGLKKSDKLQIYGMKPVLNNQLAFQNCNHAYLDLNVGKNTFTISGASGFTFSVATRFYY</sequence>
<feature type="domain" description="Siphovirus-type tail component RIFT-related" evidence="1">
    <location>
        <begin position="11"/>
        <end position="125"/>
    </location>
</feature>
<reference evidence="2" key="2">
    <citation type="submission" date="2023-10" db="EMBL/GenBank/DDBJ databases">
        <authorList>
            <person name="Khurajog B."/>
        </authorList>
    </citation>
    <scope>NUCLEOTIDE SEQUENCE</scope>
    <source>
        <strain evidence="2">BF9</strain>
    </source>
</reference>
<proteinExistence type="predicted"/>
<dbReference type="AlphaFoldDB" id="A0AAW8YF99"/>
<name>A0AAW8YF99_PEDAC</name>
<dbReference type="Pfam" id="PF05709">
    <property type="entry name" value="Sipho_tail"/>
    <property type="match status" value="1"/>
</dbReference>
<dbReference type="Proteomes" id="UP001280897">
    <property type="component" value="Unassembled WGS sequence"/>
</dbReference>
<reference evidence="2" key="1">
    <citation type="journal article" date="2023" name="PeerJ">
        <title>Selection and evaluation of lactic acid bacteria from chicken feces in Thailand as potential probiotics.</title>
        <authorList>
            <person name="Khurajog B."/>
            <person name="Disastra Y."/>
            <person name="Lawwyne L.D."/>
            <person name="Sirichokchatchawan W."/>
            <person name="Niyomtham W."/>
            <person name="Yindee J."/>
            <person name="Hampson D.J."/>
            <person name="Prapasarakul N."/>
        </authorList>
    </citation>
    <scope>NUCLEOTIDE SEQUENCE</scope>
    <source>
        <strain evidence="2">BF9</strain>
    </source>
</reference>
<protein>
    <submittedName>
        <fullName evidence="2">Phage tail family protein</fullName>
    </submittedName>
</protein>
<comment type="caution">
    <text evidence="2">The sequence shown here is derived from an EMBL/GenBank/DDBJ whole genome shotgun (WGS) entry which is preliminary data.</text>
</comment>
<accession>A0AAW8YF99</accession>
<dbReference type="EMBL" id="JAWJAV010000003">
    <property type="protein sequence ID" value="MDV2621155.1"/>
    <property type="molecule type" value="Genomic_DNA"/>
</dbReference>
<evidence type="ECO:0000259" key="1">
    <source>
        <dbReference type="Pfam" id="PF05709"/>
    </source>
</evidence>